<sequence length="183" mass="19962">MDLGNSSRQYLLEPPPADNGRIAAAHKCVRADGKHEWIQLVWQWYLVCVYMVYTIGVAFGMTLWLNGRSFAIADDNSSPFSGRLTQTDVTTLISVALVIARTICAAWQALAAWRCIFILLEKTGLSLSEASCLASWRLPALTLLRSLCSGRADHNSARLVAVLVLILAWPAQFANPIASGAVS</sequence>
<organism evidence="1 2">
    <name type="scientific">Fusarium decemcellulare</name>
    <dbReference type="NCBI Taxonomy" id="57161"/>
    <lineage>
        <taxon>Eukaryota</taxon>
        <taxon>Fungi</taxon>
        <taxon>Dikarya</taxon>
        <taxon>Ascomycota</taxon>
        <taxon>Pezizomycotina</taxon>
        <taxon>Sordariomycetes</taxon>
        <taxon>Hypocreomycetidae</taxon>
        <taxon>Hypocreales</taxon>
        <taxon>Nectriaceae</taxon>
        <taxon>Fusarium</taxon>
        <taxon>Fusarium decemcellulare species complex</taxon>
    </lineage>
</organism>
<keyword evidence="2" id="KW-1185">Reference proteome</keyword>
<evidence type="ECO:0000313" key="1">
    <source>
        <dbReference type="EMBL" id="KAJ3528708.1"/>
    </source>
</evidence>
<accession>A0ACC1RZB6</accession>
<evidence type="ECO:0000313" key="2">
    <source>
        <dbReference type="Proteomes" id="UP001148629"/>
    </source>
</evidence>
<proteinExistence type="predicted"/>
<reference evidence="1" key="1">
    <citation type="submission" date="2022-08" db="EMBL/GenBank/DDBJ databases">
        <title>Genome Sequence of Fusarium decemcellulare.</title>
        <authorList>
            <person name="Buettner E."/>
        </authorList>
    </citation>
    <scope>NUCLEOTIDE SEQUENCE</scope>
    <source>
        <strain evidence="1">Babe19</strain>
    </source>
</reference>
<dbReference type="Proteomes" id="UP001148629">
    <property type="component" value="Unassembled WGS sequence"/>
</dbReference>
<name>A0ACC1RZB6_9HYPO</name>
<dbReference type="EMBL" id="JANRMS010001376">
    <property type="protein sequence ID" value="KAJ3528708.1"/>
    <property type="molecule type" value="Genomic_DNA"/>
</dbReference>
<gene>
    <name evidence="1" type="ORF">NM208_g10085</name>
</gene>
<protein>
    <submittedName>
        <fullName evidence="1">Uncharacterized protein</fullName>
    </submittedName>
</protein>
<comment type="caution">
    <text evidence="1">The sequence shown here is derived from an EMBL/GenBank/DDBJ whole genome shotgun (WGS) entry which is preliminary data.</text>
</comment>